<protein>
    <submittedName>
        <fullName evidence="3">Glycogen debranching protein</fullName>
    </submittedName>
</protein>
<dbReference type="AlphaFoldDB" id="A0A4R5C8C0"/>
<dbReference type="InterPro" id="IPR006451">
    <property type="entry name" value="Glycogen_debranch_arc"/>
</dbReference>
<dbReference type="InterPro" id="IPR024742">
    <property type="entry name" value="Glycogen_debranch_N"/>
</dbReference>
<name>A0A4R5C8C0_9FLAO</name>
<organism evidence="3 4">
    <name type="scientific">Flavobacterium cellulosilyticum</name>
    <dbReference type="NCBI Taxonomy" id="2541731"/>
    <lineage>
        <taxon>Bacteria</taxon>
        <taxon>Pseudomonadati</taxon>
        <taxon>Bacteroidota</taxon>
        <taxon>Flavobacteriia</taxon>
        <taxon>Flavobacteriales</taxon>
        <taxon>Flavobacteriaceae</taxon>
        <taxon>Flavobacterium</taxon>
    </lineage>
</organism>
<dbReference type="Gene3D" id="1.50.10.10">
    <property type="match status" value="1"/>
</dbReference>
<dbReference type="InterPro" id="IPR032790">
    <property type="entry name" value="GDE_C"/>
</dbReference>
<evidence type="ECO:0000313" key="4">
    <source>
        <dbReference type="Proteomes" id="UP000295479"/>
    </source>
</evidence>
<comment type="caution">
    <text evidence="3">The sequence shown here is derived from an EMBL/GenBank/DDBJ whole genome shotgun (WGS) entry which is preliminary data.</text>
</comment>
<dbReference type="InterPro" id="IPR008928">
    <property type="entry name" value="6-hairpin_glycosidase_sf"/>
</dbReference>
<dbReference type="Proteomes" id="UP000295479">
    <property type="component" value="Unassembled WGS sequence"/>
</dbReference>
<dbReference type="RefSeq" id="WP_132007978.1">
    <property type="nucleotide sequence ID" value="NZ_SMFK01000013.1"/>
</dbReference>
<proteinExistence type="predicted"/>
<dbReference type="InterPro" id="IPR012341">
    <property type="entry name" value="6hp_glycosidase-like_sf"/>
</dbReference>
<dbReference type="NCBIfam" id="TIGR01561">
    <property type="entry name" value="gde_arch"/>
    <property type="match status" value="1"/>
</dbReference>
<dbReference type="GO" id="GO:0005980">
    <property type="term" value="P:glycogen catabolic process"/>
    <property type="evidence" value="ECO:0007669"/>
    <property type="project" value="InterPro"/>
</dbReference>
<dbReference type="Pfam" id="PF12439">
    <property type="entry name" value="GDE_N"/>
    <property type="match status" value="1"/>
</dbReference>
<dbReference type="Pfam" id="PF06202">
    <property type="entry name" value="GDE_C"/>
    <property type="match status" value="1"/>
</dbReference>
<dbReference type="PANTHER" id="PTHR10569:SF2">
    <property type="entry name" value="GLYCOGEN DEBRANCHING ENZYME"/>
    <property type="match status" value="1"/>
</dbReference>
<evidence type="ECO:0000313" key="3">
    <source>
        <dbReference type="EMBL" id="TDD94866.1"/>
    </source>
</evidence>
<evidence type="ECO:0000259" key="1">
    <source>
        <dbReference type="Pfam" id="PF06202"/>
    </source>
</evidence>
<keyword evidence="4" id="KW-1185">Reference proteome</keyword>
<dbReference type="GO" id="GO:0004135">
    <property type="term" value="F:amylo-alpha-1,6-glucosidase activity"/>
    <property type="evidence" value="ECO:0007669"/>
    <property type="project" value="InterPro"/>
</dbReference>
<reference evidence="3 4" key="1">
    <citation type="submission" date="2019-03" db="EMBL/GenBank/DDBJ databases">
        <title>Flavobacterium AR-3-4 sp. nov. isolated from arctic soil.</title>
        <authorList>
            <person name="Chaudhary D.K."/>
        </authorList>
    </citation>
    <scope>NUCLEOTIDE SEQUENCE [LARGE SCALE GENOMIC DNA]</scope>
    <source>
        <strain evidence="3 4">AR-3-4</strain>
    </source>
</reference>
<gene>
    <name evidence="3" type="ORF">E0F76_15200</name>
</gene>
<accession>A0A4R5C8C0</accession>
<dbReference type="SUPFAM" id="SSF48208">
    <property type="entry name" value="Six-hairpin glycosidases"/>
    <property type="match status" value="1"/>
</dbReference>
<dbReference type="InterPro" id="IPR010401">
    <property type="entry name" value="AGL/Gdb1"/>
</dbReference>
<dbReference type="EMBL" id="SMFK01000013">
    <property type="protein sequence ID" value="TDD94866.1"/>
    <property type="molecule type" value="Genomic_DNA"/>
</dbReference>
<sequence>MIKSITEEWIITNALGGYASNTVIGENTRRYHGLLVAAMEPPTNKKVILSKIEERVFLDGVYHDLSINEYPGATFPNGFQYLDNFEVVPFPLWTYKTAGWKLEKSIFMVQNSNTSLINYSNKGHKSIILELHPLYAFTDFHSTFHENSATNFYSEISSNTMKTFPKNGSMPIFTRWTEGEYIEERAWFKDIQLPLEKYRGLDDAADYYRIGYIRYELKPNESITLLFSVDDTVVNKDINSLLTTEKERVINSNTSFTNTFYKDLLRSGNQFIVNRKSTNSASIIAGYHWFSDWGRDTMISMRGLTIATNNKSVSKSILTTFFKYINQGMIPNRFPDNNEDEIEYNTIDASLWLFIAVYDYYNKFQDLDFIEENLNVLKEILDWHIHGTRYDIHVTPEGFLYGGQDGVMLTWMDAIVNGKIITPRIGCPVEINALWYNALKIFTEFNTILEIDSDQKYAHIISSFECNFEEFFLNSDGTLNDVIIPNGPTDASFRSNQIYCLSLPFSLLNQEQQIHIFEVIKSKLYTPFGLRTLEMENPEFKGIYQGNQWERDHAYHQGTVWPYIISEYYEVFFKLYGDSDENKRKVIEELIPLKKHFYSEQGLHCISEVFDGQNPQEGKGTIQQAWSISALIKLYTDYKLYEIEK</sequence>
<evidence type="ECO:0000259" key="2">
    <source>
        <dbReference type="Pfam" id="PF12439"/>
    </source>
</evidence>
<feature type="domain" description="Glycogen debranching enzyme bacterial and archaeal type N-terminal" evidence="2">
    <location>
        <begin position="8"/>
        <end position="224"/>
    </location>
</feature>
<feature type="domain" description="Glycogen debranching enzyme C-terminal" evidence="1">
    <location>
        <begin position="267"/>
        <end position="632"/>
    </location>
</feature>
<dbReference type="OrthoDB" id="9761875at2"/>
<dbReference type="GO" id="GO:0004134">
    <property type="term" value="F:4-alpha-glucanotransferase activity"/>
    <property type="evidence" value="ECO:0007669"/>
    <property type="project" value="InterPro"/>
</dbReference>
<dbReference type="PANTHER" id="PTHR10569">
    <property type="entry name" value="GLYCOGEN DEBRANCHING ENZYME"/>
    <property type="match status" value="1"/>
</dbReference>